<dbReference type="Pfam" id="PF03127">
    <property type="entry name" value="GAT"/>
    <property type="match status" value="1"/>
</dbReference>
<evidence type="ECO:0000256" key="1">
    <source>
        <dbReference type="ARBA" id="ARBA00022448"/>
    </source>
</evidence>
<feature type="region of interest" description="Disordered" evidence="3">
    <location>
        <begin position="327"/>
        <end position="419"/>
    </location>
</feature>
<dbReference type="InterPro" id="IPR044103">
    <property type="entry name" value="GAT_LSB5"/>
</dbReference>
<protein>
    <recommendedName>
        <fullName evidence="8">VHS domain-containing protein</fullName>
    </recommendedName>
</protein>
<dbReference type="InterPro" id="IPR004152">
    <property type="entry name" value="GAT_dom"/>
</dbReference>
<feature type="compositionally biased region" description="Acidic residues" evidence="3">
    <location>
        <begin position="333"/>
        <end position="346"/>
    </location>
</feature>
<dbReference type="GO" id="GO:0030479">
    <property type="term" value="C:actin cortical patch"/>
    <property type="evidence" value="ECO:0007669"/>
    <property type="project" value="TreeGrafter"/>
</dbReference>
<dbReference type="PROSITE" id="PS50179">
    <property type="entry name" value="VHS"/>
    <property type="match status" value="1"/>
</dbReference>
<dbReference type="SUPFAM" id="SSF48464">
    <property type="entry name" value="ENTH/VHS domain"/>
    <property type="match status" value="1"/>
</dbReference>
<dbReference type="AlphaFoldDB" id="A0A1E3PGT0"/>
<feature type="region of interest" description="Disordered" evidence="3">
    <location>
        <begin position="146"/>
        <end position="223"/>
    </location>
</feature>
<feature type="compositionally biased region" description="Low complexity" evidence="3">
    <location>
        <begin position="191"/>
        <end position="223"/>
    </location>
</feature>
<proteinExistence type="predicted"/>
<keyword evidence="2" id="KW-0653">Protein transport</keyword>
<dbReference type="GO" id="GO:0051666">
    <property type="term" value="P:actin cortical patch localization"/>
    <property type="evidence" value="ECO:0007669"/>
    <property type="project" value="TreeGrafter"/>
</dbReference>
<dbReference type="STRING" id="857566.A0A1E3PGT0"/>
<dbReference type="InterPro" id="IPR038425">
    <property type="entry name" value="GAT_sf"/>
</dbReference>
<evidence type="ECO:0008006" key="8">
    <source>
        <dbReference type="Google" id="ProtNLM"/>
    </source>
</evidence>
<reference evidence="6 7" key="1">
    <citation type="journal article" date="2016" name="Proc. Natl. Acad. Sci. U.S.A.">
        <title>Comparative genomics of biotechnologically important yeasts.</title>
        <authorList>
            <person name="Riley R."/>
            <person name="Haridas S."/>
            <person name="Wolfe K.H."/>
            <person name="Lopes M.R."/>
            <person name="Hittinger C.T."/>
            <person name="Goeker M."/>
            <person name="Salamov A.A."/>
            <person name="Wisecaver J.H."/>
            <person name="Long T.M."/>
            <person name="Calvey C.H."/>
            <person name="Aerts A.L."/>
            <person name="Barry K.W."/>
            <person name="Choi C."/>
            <person name="Clum A."/>
            <person name="Coughlan A.Y."/>
            <person name="Deshpande S."/>
            <person name="Douglass A.P."/>
            <person name="Hanson S.J."/>
            <person name="Klenk H.-P."/>
            <person name="LaButti K.M."/>
            <person name="Lapidus A."/>
            <person name="Lindquist E.A."/>
            <person name="Lipzen A.M."/>
            <person name="Meier-Kolthoff J.P."/>
            <person name="Ohm R.A."/>
            <person name="Otillar R.P."/>
            <person name="Pangilinan J.L."/>
            <person name="Peng Y."/>
            <person name="Rokas A."/>
            <person name="Rosa C.A."/>
            <person name="Scheuner C."/>
            <person name="Sibirny A.A."/>
            <person name="Slot J.C."/>
            <person name="Stielow J.B."/>
            <person name="Sun H."/>
            <person name="Kurtzman C.P."/>
            <person name="Blackwell M."/>
            <person name="Grigoriev I.V."/>
            <person name="Jeffries T.W."/>
        </authorList>
    </citation>
    <scope>NUCLEOTIDE SEQUENCE [LARGE SCALE GENOMIC DNA]</scope>
    <source>
        <strain evidence="6 7">DSM 6958</strain>
    </source>
</reference>
<dbReference type="GO" id="GO:0006897">
    <property type="term" value="P:endocytosis"/>
    <property type="evidence" value="ECO:0007669"/>
    <property type="project" value="InterPro"/>
</dbReference>
<dbReference type="InterPro" id="IPR045007">
    <property type="entry name" value="LSB5"/>
</dbReference>
<dbReference type="GO" id="GO:0035091">
    <property type="term" value="F:phosphatidylinositol binding"/>
    <property type="evidence" value="ECO:0007669"/>
    <property type="project" value="InterPro"/>
</dbReference>
<feature type="domain" description="VHS" evidence="4">
    <location>
        <begin position="19"/>
        <end position="140"/>
    </location>
</feature>
<feature type="compositionally biased region" description="Low complexity" evidence="3">
    <location>
        <begin position="164"/>
        <end position="175"/>
    </location>
</feature>
<dbReference type="PROSITE" id="PS50909">
    <property type="entry name" value="GAT"/>
    <property type="match status" value="1"/>
</dbReference>
<dbReference type="Proteomes" id="UP000095009">
    <property type="component" value="Unassembled WGS sequence"/>
</dbReference>
<name>A0A1E3PGT0_9ASCO</name>
<dbReference type="InterPro" id="IPR002014">
    <property type="entry name" value="VHS_dom"/>
</dbReference>
<dbReference type="EMBL" id="KV454412">
    <property type="protein sequence ID" value="ODQ64424.1"/>
    <property type="molecule type" value="Genomic_DNA"/>
</dbReference>
<dbReference type="CDD" id="cd16980">
    <property type="entry name" value="VHS_Lsb5"/>
    <property type="match status" value="1"/>
</dbReference>
<evidence type="ECO:0000256" key="2">
    <source>
        <dbReference type="ARBA" id="ARBA00022927"/>
    </source>
</evidence>
<dbReference type="SMART" id="SM00288">
    <property type="entry name" value="VHS"/>
    <property type="match status" value="1"/>
</dbReference>
<dbReference type="PANTHER" id="PTHR47789">
    <property type="entry name" value="LAS SEVENTEEN-BINDING PROTEIN 5"/>
    <property type="match status" value="1"/>
</dbReference>
<evidence type="ECO:0000259" key="4">
    <source>
        <dbReference type="PROSITE" id="PS50179"/>
    </source>
</evidence>
<organism evidence="6 7">
    <name type="scientific">Nadsonia fulvescens var. elongata DSM 6958</name>
    <dbReference type="NCBI Taxonomy" id="857566"/>
    <lineage>
        <taxon>Eukaryota</taxon>
        <taxon>Fungi</taxon>
        <taxon>Dikarya</taxon>
        <taxon>Ascomycota</taxon>
        <taxon>Saccharomycotina</taxon>
        <taxon>Dipodascomycetes</taxon>
        <taxon>Dipodascales</taxon>
        <taxon>Dipodascales incertae sedis</taxon>
        <taxon>Nadsonia</taxon>
    </lineage>
</organism>
<accession>A0A1E3PGT0</accession>
<dbReference type="Gene3D" id="1.25.40.90">
    <property type="match status" value="1"/>
</dbReference>
<dbReference type="Pfam" id="PF00790">
    <property type="entry name" value="VHS"/>
    <property type="match status" value="1"/>
</dbReference>
<keyword evidence="1" id="KW-0813">Transport</keyword>
<feature type="domain" description="GAT" evidence="5">
    <location>
        <begin position="241"/>
        <end position="329"/>
    </location>
</feature>
<dbReference type="GO" id="GO:0043130">
    <property type="term" value="F:ubiquitin binding"/>
    <property type="evidence" value="ECO:0007669"/>
    <property type="project" value="InterPro"/>
</dbReference>
<dbReference type="GO" id="GO:0015031">
    <property type="term" value="P:protein transport"/>
    <property type="evidence" value="ECO:0007669"/>
    <property type="project" value="UniProtKB-KW"/>
</dbReference>
<evidence type="ECO:0000313" key="7">
    <source>
        <dbReference type="Proteomes" id="UP000095009"/>
    </source>
</evidence>
<dbReference type="GO" id="GO:0007015">
    <property type="term" value="P:actin filament organization"/>
    <property type="evidence" value="ECO:0007669"/>
    <property type="project" value="InterPro"/>
</dbReference>
<dbReference type="SUPFAM" id="SSF89009">
    <property type="entry name" value="GAT-like domain"/>
    <property type="match status" value="1"/>
</dbReference>
<gene>
    <name evidence="6" type="ORF">NADFUDRAFT_52750</name>
</gene>
<dbReference type="GO" id="GO:0007034">
    <property type="term" value="P:vacuolar transport"/>
    <property type="evidence" value="ECO:0007669"/>
    <property type="project" value="UniProtKB-ARBA"/>
</dbReference>
<evidence type="ECO:0000259" key="5">
    <source>
        <dbReference type="PROSITE" id="PS50909"/>
    </source>
</evidence>
<dbReference type="PANTHER" id="PTHR47789:SF1">
    <property type="entry name" value="LAS SEVENTEEN-BINDING PROTEIN 5"/>
    <property type="match status" value="1"/>
</dbReference>
<dbReference type="OrthoDB" id="10068368at2759"/>
<keyword evidence="7" id="KW-1185">Reference proteome</keyword>
<dbReference type="CDD" id="cd14232">
    <property type="entry name" value="GAT_LSB5"/>
    <property type="match status" value="1"/>
</dbReference>
<sequence length="419" mass="46643">MGFLSEKPYTAVSSSIEAMTRHDSEQEDIVEIIELLDIIRLQPTGPTEAARALRKKLKYGSNQQQMRALIILETLVANGGKKLRPLYQDENLLERLRILATAQVSSPIVKKKVQSLFLGWHNEYKGVNGYEQLAALYKQLPLKRKPARNYADDEVDERDRYRQGGSNYSSGNLSGKRGSDISRDTGNARQYYSSSSRVSSNGNYGNTGNSTGSVSRSRSGSGTSRAYLPVTVAPISRLDSKEKAKIKSVLAEAQAASTDLSNALKMTNREEELSTENEEATEHFEKCKLLRRAVLKYIHSSESEDLIGALIHVNEELINSLQTYEEFSRPMDDDSDSEYDYDDEPEEGKSDSSIQQGMAKIQLDSGNITDSESENEFIPSQGPSPPKRRNPPPIPSKPKTLSHVETQDDDNPFGDSHVI</sequence>
<dbReference type="InterPro" id="IPR008942">
    <property type="entry name" value="ENTH_VHS"/>
</dbReference>
<evidence type="ECO:0000313" key="6">
    <source>
        <dbReference type="EMBL" id="ODQ64424.1"/>
    </source>
</evidence>
<evidence type="ECO:0000256" key="3">
    <source>
        <dbReference type="SAM" id="MobiDB-lite"/>
    </source>
</evidence>
<dbReference type="Gene3D" id="1.20.58.160">
    <property type="match status" value="1"/>
</dbReference>